<feature type="chain" id="PRO_5046820648" evidence="4">
    <location>
        <begin position="40"/>
        <end position="501"/>
    </location>
</feature>
<evidence type="ECO:0000256" key="2">
    <source>
        <dbReference type="ARBA" id="ARBA00022729"/>
    </source>
</evidence>
<keyword evidence="7" id="KW-1185">Reference proteome</keyword>
<accession>A0ABT1IE82</accession>
<gene>
    <name evidence="6" type="ORF">LV75_003454</name>
</gene>
<comment type="caution">
    <text evidence="6">The sequence shown here is derived from an EMBL/GenBank/DDBJ whole genome shotgun (WGS) entry which is preliminary data.</text>
</comment>
<evidence type="ECO:0000256" key="4">
    <source>
        <dbReference type="SAM" id="SignalP"/>
    </source>
</evidence>
<evidence type="ECO:0000259" key="5">
    <source>
        <dbReference type="Pfam" id="PF08386"/>
    </source>
</evidence>
<evidence type="ECO:0000313" key="6">
    <source>
        <dbReference type="EMBL" id="MCP2270942.1"/>
    </source>
</evidence>
<comment type="similarity">
    <text evidence="1">Belongs to the peptidase S33 family.</text>
</comment>
<dbReference type="PANTHER" id="PTHR43248:SF29">
    <property type="entry name" value="TRIPEPTIDYL AMINOPEPTIDASE"/>
    <property type="match status" value="1"/>
</dbReference>
<organism evidence="6 7">
    <name type="scientific">Actinokineospora diospyrosa</name>
    <dbReference type="NCBI Taxonomy" id="103728"/>
    <lineage>
        <taxon>Bacteria</taxon>
        <taxon>Bacillati</taxon>
        <taxon>Actinomycetota</taxon>
        <taxon>Actinomycetes</taxon>
        <taxon>Pseudonocardiales</taxon>
        <taxon>Pseudonocardiaceae</taxon>
        <taxon>Actinokineospora</taxon>
    </lineage>
</organism>
<sequence length="501" mass="54730">MPEHRIVPRSRSRRGLITRALVPVLAATALTTATTWAGAATTEVTGGDRPLVWGPCPDVGQPAQGLESSQGLECATLAVPLDYSRPRAEKIAVAVSRLPSTRAEKRRGVLVLNPGGQFDSELDQSLRLVSLGLPSAVREAYDLVAFDPRGIGRSTPVTCDLRPDQELNVPASPYAASTADLSRRWSELRTIAGQCAHSATAALLPHMSTANVARDLDRIRAALGERRVSYLGYSYGTYLGSVYATLFPERTDRVVLDSVVGAGGIDHTWSRRLAEGVRDTFPDFAAWAAERDDTYHLGATADLVRAKYFALAERLDRRPLGSMTGAEFRYATFGSLFAAAAYPSLAESWHRLDQGIAPTGARPRADFSGFMHLACNSADWPRGFEHYRRALERDRAEFPMFGGSGAGPWLCPFWPTRPVEPPVRISDRGPSNVLMVSNLRDPGTPYVGAVETRRALGQRARLVSVDDSGHLVYLYHRNTCANDLVTRYLVTGHRPATDQRC</sequence>
<name>A0ABT1IE82_9PSEU</name>
<keyword evidence="3" id="KW-0378">Hydrolase</keyword>
<dbReference type="Gene3D" id="3.40.50.1820">
    <property type="entry name" value="alpha/beta hydrolase"/>
    <property type="match status" value="1"/>
</dbReference>
<proteinExistence type="inferred from homology"/>
<keyword evidence="2 4" id="KW-0732">Signal</keyword>
<evidence type="ECO:0000256" key="3">
    <source>
        <dbReference type="ARBA" id="ARBA00022801"/>
    </source>
</evidence>
<dbReference type="EMBL" id="JAMTCO010000008">
    <property type="protein sequence ID" value="MCP2270942.1"/>
    <property type="molecule type" value="Genomic_DNA"/>
</dbReference>
<dbReference type="PANTHER" id="PTHR43248">
    <property type="entry name" value="2-SUCCINYL-6-HYDROXY-2,4-CYCLOHEXADIENE-1-CARBOXYLATE SYNTHASE"/>
    <property type="match status" value="1"/>
</dbReference>
<dbReference type="Proteomes" id="UP001205185">
    <property type="component" value="Unassembled WGS sequence"/>
</dbReference>
<evidence type="ECO:0000256" key="1">
    <source>
        <dbReference type="ARBA" id="ARBA00010088"/>
    </source>
</evidence>
<dbReference type="RefSeq" id="WP_253887902.1">
    <property type="nucleotide sequence ID" value="NZ_BAAAVB010000013.1"/>
</dbReference>
<dbReference type="SUPFAM" id="SSF53474">
    <property type="entry name" value="alpha/beta-Hydrolases"/>
    <property type="match status" value="1"/>
</dbReference>
<dbReference type="InterPro" id="IPR029058">
    <property type="entry name" value="AB_hydrolase_fold"/>
</dbReference>
<feature type="signal peptide" evidence="4">
    <location>
        <begin position="1"/>
        <end position="39"/>
    </location>
</feature>
<protein>
    <submittedName>
        <fullName evidence="6">TAP-like protein</fullName>
    </submittedName>
</protein>
<dbReference type="InterPro" id="IPR013595">
    <property type="entry name" value="Pept_S33_TAP-like_C"/>
</dbReference>
<reference evidence="6 7" key="1">
    <citation type="submission" date="2022-06" db="EMBL/GenBank/DDBJ databases">
        <title>Genomic Encyclopedia of Archaeal and Bacterial Type Strains, Phase II (KMG-II): from individual species to whole genera.</title>
        <authorList>
            <person name="Goeker M."/>
        </authorList>
    </citation>
    <scope>NUCLEOTIDE SEQUENCE [LARGE SCALE GENOMIC DNA]</scope>
    <source>
        <strain evidence="6 7">DSM 44255</strain>
    </source>
</reference>
<feature type="domain" description="Peptidase S33 tripeptidyl aminopeptidase-like C-terminal" evidence="5">
    <location>
        <begin position="409"/>
        <end position="501"/>
    </location>
</feature>
<evidence type="ECO:0000313" key="7">
    <source>
        <dbReference type="Proteomes" id="UP001205185"/>
    </source>
</evidence>
<dbReference type="InterPro" id="IPR051601">
    <property type="entry name" value="Serine_prot/Carboxylest_S33"/>
</dbReference>
<dbReference type="Pfam" id="PF08386">
    <property type="entry name" value="Abhydrolase_4"/>
    <property type="match status" value="1"/>
</dbReference>